<evidence type="ECO:0000313" key="2">
    <source>
        <dbReference type="EMBL" id="BAD45925.1"/>
    </source>
</evidence>
<evidence type="ECO:0000313" key="3">
    <source>
        <dbReference type="Proteomes" id="UP000000763"/>
    </source>
</evidence>
<gene>
    <name evidence="2" type="ORF">B1153E06.28</name>
    <name evidence="1" type="ORF">P0710B08.22</name>
</gene>
<reference evidence="1" key="1">
    <citation type="submission" date="2001-06" db="EMBL/GenBank/DDBJ databases">
        <title>Oryza sativa nipponbare(GA3) genomic DNA, chromosome 6, PAC clone:P0710B08.</title>
        <authorList>
            <person name="Sasaki T."/>
            <person name="Matsumoto T."/>
            <person name="Yamamoto K."/>
        </authorList>
    </citation>
    <scope>NUCLEOTIDE SEQUENCE</scope>
</reference>
<accession>Q653U2</accession>
<dbReference type="Proteomes" id="UP000000763">
    <property type="component" value="Chromosome 6"/>
</dbReference>
<dbReference type="EMBL" id="AP003728">
    <property type="protein sequence ID" value="BAD45528.1"/>
    <property type="molecule type" value="Genomic_DNA"/>
</dbReference>
<proteinExistence type="predicted"/>
<dbReference type="AlphaFoldDB" id="Q653U2"/>
<evidence type="ECO:0000313" key="1">
    <source>
        <dbReference type="EMBL" id="BAD45528.1"/>
    </source>
</evidence>
<sequence>MALLLTRETQSIYQSRPFTVFAGYLAILKGGIISTVDEENDKGLNLFTGGRQREKRGYG</sequence>
<organism evidence="2 3">
    <name type="scientific">Oryza sativa subsp. japonica</name>
    <name type="common">Rice</name>
    <dbReference type="NCBI Taxonomy" id="39947"/>
    <lineage>
        <taxon>Eukaryota</taxon>
        <taxon>Viridiplantae</taxon>
        <taxon>Streptophyta</taxon>
        <taxon>Embryophyta</taxon>
        <taxon>Tracheophyta</taxon>
        <taxon>Spermatophyta</taxon>
        <taxon>Magnoliopsida</taxon>
        <taxon>Liliopsida</taxon>
        <taxon>Poales</taxon>
        <taxon>Poaceae</taxon>
        <taxon>BOP clade</taxon>
        <taxon>Oryzoideae</taxon>
        <taxon>Oryzeae</taxon>
        <taxon>Oryzinae</taxon>
        <taxon>Oryza</taxon>
        <taxon>Oryza sativa</taxon>
    </lineage>
</organism>
<protein>
    <submittedName>
        <fullName evidence="2">Uncharacterized protein</fullName>
    </submittedName>
</protein>
<reference evidence="3" key="4">
    <citation type="journal article" date="2008" name="Nucleic Acids Res.">
        <title>The rice annotation project database (RAP-DB): 2008 update.</title>
        <authorList>
            <consortium name="The rice annotation project (RAP)"/>
        </authorList>
    </citation>
    <scope>GENOME REANNOTATION</scope>
    <source>
        <strain evidence="3">cv. Nipponbare</strain>
    </source>
</reference>
<name>Q653U2_ORYSJ</name>
<dbReference type="EMBL" id="AP004989">
    <property type="protein sequence ID" value="BAD45925.1"/>
    <property type="molecule type" value="Genomic_DNA"/>
</dbReference>
<reference evidence="3" key="3">
    <citation type="journal article" date="2005" name="Nature">
        <title>The map-based sequence of the rice genome.</title>
        <authorList>
            <consortium name="International rice genome sequencing project (IRGSP)"/>
            <person name="Matsumoto T."/>
            <person name="Wu J."/>
            <person name="Kanamori H."/>
            <person name="Katayose Y."/>
            <person name="Fujisawa M."/>
            <person name="Namiki N."/>
            <person name="Mizuno H."/>
            <person name="Yamamoto K."/>
            <person name="Antonio B.A."/>
            <person name="Baba T."/>
            <person name="Sakata K."/>
            <person name="Nagamura Y."/>
            <person name="Aoki H."/>
            <person name="Arikawa K."/>
            <person name="Arita K."/>
            <person name="Bito T."/>
            <person name="Chiden Y."/>
            <person name="Fujitsuka N."/>
            <person name="Fukunaka R."/>
            <person name="Hamada M."/>
            <person name="Harada C."/>
            <person name="Hayashi A."/>
            <person name="Hijishita S."/>
            <person name="Honda M."/>
            <person name="Hosokawa S."/>
            <person name="Ichikawa Y."/>
            <person name="Idonuma A."/>
            <person name="Iijima M."/>
            <person name="Ikeda M."/>
            <person name="Ikeno M."/>
            <person name="Ito K."/>
            <person name="Ito S."/>
            <person name="Ito T."/>
            <person name="Ito Y."/>
            <person name="Ito Y."/>
            <person name="Iwabuchi A."/>
            <person name="Kamiya K."/>
            <person name="Karasawa W."/>
            <person name="Kurita K."/>
            <person name="Katagiri S."/>
            <person name="Kikuta A."/>
            <person name="Kobayashi H."/>
            <person name="Kobayashi N."/>
            <person name="Machita K."/>
            <person name="Maehara T."/>
            <person name="Masukawa M."/>
            <person name="Mizubayashi T."/>
            <person name="Mukai Y."/>
            <person name="Nagasaki H."/>
            <person name="Nagata Y."/>
            <person name="Naito S."/>
            <person name="Nakashima M."/>
            <person name="Nakama Y."/>
            <person name="Nakamichi Y."/>
            <person name="Nakamura M."/>
            <person name="Meguro A."/>
            <person name="Negishi M."/>
            <person name="Ohta I."/>
            <person name="Ohta T."/>
            <person name="Okamoto M."/>
            <person name="Ono N."/>
            <person name="Saji S."/>
            <person name="Sakaguchi M."/>
            <person name="Sakai K."/>
            <person name="Shibata M."/>
            <person name="Shimokawa T."/>
            <person name="Song J."/>
            <person name="Takazaki Y."/>
            <person name="Terasawa K."/>
            <person name="Tsugane M."/>
            <person name="Tsuji K."/>
            <person name="Ueda S."/>
            <person name="Waki K."/>
            <person name="Yamagata H."/>
            <person name="Yamamoto M."/>
            <person name="Yamamoto S."/>
            <person name="Yamane H."/>
            <person name="Yoshiki S."/>
            <person name="Yoshihara R."/>
            <person name="Yukawa K."/>
            <person name="Zhong H."/>
            <person name="Yano M."/>
            <person name="Yuan Q."/>
            <person name="Ouyang S."/>
            <person name="Liu J."/>
            <person name="Jones K.M."/>
            <person name="Gansberger K."/>
            <person name="Moffat K."/>
            <person name="Hill J."/>
            <person name="Bera J."/>
            <person name="Fadrosh D."/>
            <person name="Jin S."/>
            <person name="Johri S."/>
            <person name="Kim M."/>
            <person name="Overton L."/>
            <person name="Reardon M."/>
            <person name="Tsitrin T."/>
            <person name="Vuong H."/>
            <person name="Weaver B."/>
            <person name="Ciecko A."/>
            <person name="Tallon L."/>
            <person name="Jackson J."/>
            <person name="Pai G."/>
            <person name="Aken S.V."/>
            <person name="Utterback T."/>
            <person name="Reidmuller S."/>
            <person name="Feldblyum T."/>
            <person name="Hsiao J."/>
            <person name="Zismann V."/>
            <person name="Iobst S."/>
            <person name="de Vazeille A.R."/>
            <person name="Buell C.R."/>
            <person name="Ying K."/>
            <person name="Li Y."/>
            <person name="Lu T."/>
            <person name="Huang Y."/>
            <person name="Zhao Q."/>
            <person name="Feng Q."/>
            <person name="Zhang L."/>
            <person name="Zhu J."/>
            <person name="Weng Q."/>
            <person name="Mu J."/>
            <person name="Lu Y."/>
            <person name="Fan D."/>
            <person name="Liu Y."/>
            <person name="Guan J."/>
            <person name="Zhang Y."/>
            <person name="Yu S."/>
            <person name="Liu X."/>
            <person name="Zhang Y."/>
            <person name="Hong G."/>
            <person name="Han B."/>
            <person name="Choisne N."/>
            <person name="Demange N."/>
            <person name="Orjeda G."/>
            <person name="Samain S."/>
            <person name="Cattolico L."/>
            <person name="Pelletier E."/>
            <person name="Couloux A."/>
            <person name="Segurens B."/>
            <person name="Wincker P."/>
            <person name="D'Hont A."/>
            <person name="Scarpelli C."/>
            <person name="Weissenbach J."/>
            <person name="Salanoubat M."/>
            <person name="Quetier F."/>
            <person name="Yu Y."/>
            <person name="Kim H.R."/>
            <person name="Rambo T."/>
            <person name="Currie J."/>
            <person name="Collura K."/>
            <person name="Luo M."/>
            <person name="Yang T."/>
            <person name="Ammiraju J.S.S."/>
            <person name="Engler F."/>
            <person name="Soderlund C."/>
            <person name="Wing R.A."/>
            <person name="Palmer L.E."/>
            <person name="de la Bastide M."/>
            <person name="Spiegel L."/>
            <person name="Nascimento L."/>
            <person name="Zutavern T."/>
            <person name="O'Shaughnessy A."/>
            <person name="Dike S."/>
            <person name="Dedhia N."/>
            <person name="Preston R."/>
            <person name="Balija V."/>
            <person name="McCombie W.R."/>
            <person name="Chow T."/>
            <person name="Chen H."/>
            <person name="Chung M."/>
            <person name="Chen C."/>
            <person name="Shaw J."/>
            <person name="Wu H."/>
            <person name="Hsiao K."/>
            <person name="Chao Y."/>
            <person name="Chu M."/>
            <person name="Cheng C."/>
            <person name="Hour A."/>
            <person name="Lee P."/>
            <person name="Lin S."/>
            <person name="Lin Y."/>
            <person name="Liou J."/>
            <person name="Liu S."/>
            <person name="Hsing Y."/>
            <person name="Raghuvanshi S."/>
            <person name="Mohanty A."/>
            <person name="Bharti A.K."/>
            <person name="Gaur A."/>
            <person name="Gupta V."/>
            <person name="Kumar D."/>
            <person name="Ravi V."/>
            <person name="Vij S."/>
            <person name="Kapur A."/>
            <person name="Khurana P."/>
            <person name="Khurana P."/>
            <person name="Khurana J.P."/>
            <person name="Tyagi A.K."/>
            <person name="Gaikwad K."/>
            <person name="Singh A."/>
            <person name="Dalal V."/>
            <person name="Srivastava S."/>
            <person name="Dixit A."/>
            <person name="Pal A.K."/>
            <person name="Ghazi I.A."/>
            <person name="Yadav M."/>
            <person name="Pandit A."/>
            <person name="Bhargava A."/>
            <person name="Sureshbabu K."/>
            <person name="Batra K."/>
            <person name="Sharma T.R."/>
            <person name="Mohapatra T."/>
            <person name="Singh N.K."/>
            <person name="Messing J."/>
            <person name="Nelson A.B."/>
            <person name="Fuks G."/>
            <person name="Kavchok S."/>
            <person name="Keizer G."/>
            <person name="Linton E."/>
            <person name="Llaca V."/>
            <person name="Song R."/>
            <person name="Tanyolac B."/>
            <person name="Young S."/>
            <person name="Ho-Il K."/>
            <person name="Hahn J.H."/>
            <person name="Sangsakoo G."/>
            <person name="Vanavichit A."/>
            <person name="de Mattos Luiz.A.T."/>
            <person name="Zimmer P.D."/>
            <person name="Malone G."/>
            <person name="Dellagostin O."/>
            <person name="de Oliveira A.C."/>
            <person name="Bevan M."/>
            <person name="Bancroft I."/>
            <person name="Minx P."/>
            <person name="Cordum H."/>
            <person name="Wilson R."/>
            <person name="Cheng Z."/>
            <person name="Jin W."/>
            <person name="Jiang J."/>
            <person name="Leong S.A."/>
            <person name="Iwama H."/>
            <person name="Gojobori T."/>
            <person name="Itoh T."/>
            <person name="Niimura Y."/>
            <person name="Fujii Y."/>
            <person name="Habara T."/>
            <person name="Sakai H."/>
            <person name="Sato Y."/>
            <person name="Wilson G."/>
            <person name="Kumar K."/>
            <person name="McCouch S."/>
            <person name="Juretic N."/>
            <person name="Hoen D."/>
            <person name="Wright S."/>
            <person name="Bruskiewich R."/>
            <person name="Bureau T."/>
            <person name="Miyao A."/>
            <person name="Hirochika H."/>
            <person name="Nishikawa T."/>
            <person name="Kadowaki K."/>
            <person name="Sugiura M."/>
            <person name="Burr B."/>
            <person name="Sasaki T."/>
        </authorList>
    </citation>
    <scope>NUCLEOTIDE SEQUENCE [LARGE SCALE GENOMIC DNA]</scope>
    <source>
        <strain evidence="3">cv. Nipponbare</strain>
    </source>
</reference>
<reference evidence="2" key="2">
    <citation type="submission" date="2002-03" db="EMBL/GenBank/DDBJ databases">
        <title>Oryza sativa nipponbare(GA3) genomic DNA, chromosome 6, BAC clone:B1153E06.</title>
        <authorList>
            <person name="Sasaki T."/>
            <person name="Matsumoto T."/>
            <person name="Yamamoto K."/>
        </authorList>
    </citation>
    <scope>NUCLEOTIDE SEQUENCE</scope>
</reference>